<dbReference type="SUPFAM" id="SSF52266">
    <property type="entry name" value="SGNH hydrolase"/>
    <property type="match status" value="1"/>
</dbReference>
<keyword evidence="1" id="KW-1133">Transmembrane helix</keyword>
<feature type="transmembrane region" description="Helical" evidence="1">
    <location>
        <begin position="40"/>
        <end position="61"/>
    </location>
</feature>
<dbReference type="Gene3D" id="3.40.50.1110">
    <property type="entry name" value="SGNH hydrolase"/>
    <property type="match status" value="1"/>
</dbReference>
<dbReference type="Proteomes" id="UP000664034">
    <property type="component" value="Unassembled WGS sequence"/>
</dbReference>
<dbReference type="EMBL" id="JAFMYV010000002">
    <property type="protein sequence ID" value="MBO0936037.1"/>
    <property type="molecule type" value="Genomic_DNA"/>
</dbReference>
<organism evidence="2 3">
    <name type="scientific">Fibrella rubiginis</name>
    <dbReference type="NCBI Taxonomy" id="2817060"/>
    <lineage>
        <taxon>Bacteria</taxon>
        <taxon>Pseudomonadati</taxon>
        <taxon>Bacteroidota</taxon>
        <taxon>Cytophagia</taxon>
        <taxon>Cytophagales</taxon>
        <taxon>Spirosomataceae</taxon>
        <taxon>Fibrella</taxon>
    </lineage>
</organism>
<comment type="caution">
    <text evidence="2">The sequence shown here is derived from an EMBL/GenBank/DDBJ whole genome shotgun (WGS) entry which is preliminary data.</text>
</comment>
<dbReference type="InterPro" id="IPR036514">
    <property type="entry name" value="SGNH_hydro_sf"/>
</dbReference>
<feature type="transmembrane region" description="Helical" evidence="1">
    <location>
        <begin position="73"/>
        <end position="95"/>
    </location>
</feature>
<evidence type="ECO:0000256" key="1">
    <source>
        <dbReference type="SAM" id="Phobius"/>
    </source>
</evidence>
<keyword evidence="1" id="KW-0472">Membrane</keyword>
<keyword evidence="1" id="KW-0812">Transmembrane</keyword>
<dbReference type="GO" id="GO:0016788">
    <property type="term" value="F:hydrolase activity, acting on ester bonds"/>
    <property type="evidence" value="ECO:0007669"/>
    <property type="project" value="UniProtKB-ARBA"/>
</dbReference>
<reference evidence="2" key="1">
    <citation type="submission" date="2021-03" db="EMBL/GenBank/DDBJ databases">
        <title>Fibrella sp. HMF5335 genome sequencing and assembly.</title>
        <authorList>
            <person name="Kang H."/>
            <person name="Kim H."/>
            <person name="Bae S."/>
            <person name="Joh K."/>
        </authorList>
    </citation>
    <scope>NUCLEOTIDE SEQUENCE</scope>
    <source>
        <strain evidence="2">HMF5335</strain>
    </source>
</reference>
<evidence type="ECO:0000313" key="2">
    <source>
        <dbReference type="EMBL" id="MBO0936037.1"/>
    </source>
</evidence>
<keyword evidence="3" id="KW-1185">Reference proteome</keyword>
<dbReference type="RefSeq" id="WP_207363585.1">
    <property type="nucleotide sequence ID" value="NZ_JAFMYV010000002.1"/>
</dbReference>
<dbReference type="AlphaFoldDB" id="A0A939K0F5"/>
<name>A0A939K0F5_9BACT</name>
<evidence type="ECO:0000313" key="3">
    <source>
        <dbReference type="Proteomes" id="UP000664034"/>
    </source>
</evidence>
<keyword evidence="2" id="KW-0378">Hydrolase</keyword>
<protein>
    <submittedName>
        <fullName evidence="2">SGNH/GDSL hydrolase family protein</fullName>
    </submittedName>
</protein>
<proteinExistence type="predicted"/>
<accession>A0A939K0F5</accession>
<gene>
    <name evidence="2" type="ORF">J2I47_05710</name>
</gene>
<sequence>MKSVLRISGLFGLFLVLTYLVCHFLDTSPNGQTDGLIKGVAYVNVLWLVSIWWVISSLLALGFRAKSGLLQSLAFYTTSALGTLVFLEGLCWILVSLGIPAGVGVTNHRLYIPANIENPITYAGDVSPFSGRWRLPNAREQVVNCSGDTLRRYSNELGAADDPYTSDTTTNRVIVLGDSYMEGYMVNPADRMSTRLSKATGHRHLNFAINGTSPINYWQTYRQFSHSVAHKAVLVGLLPANDFEDYNGEKVHAQVDFPIYRPYWTNDSKLAYSLANIHQSIGAVGRTRASLLQTVDSVYQTLTWKQKARVHFVEHSYLAQTLLKLAQNRVKVDAKWTRYAQFSEAEWNTMTHSMDQLKQDAAGKSVIFVSLPIMLDVKALRAGADNKFDRQMRTFCQQRGIGFISLVPHALAYKGNIADLYVPCDGHWTAKGEAWATECLLKEEAYLRVVK</sequence>